<dbReference type="Proteomes" id="UP001279734">
    <property type="component" value="Unassembled WGS sequence"/>
</dbReference>
<evidence type="ECO:0000313" key="3">
    <source>
        <dbReference type="Proteomes" id="UP001279734"/>
    </source>
</evidence>
<name>A0AAD3S5E3_NEPGR</name>
<proteinExistence type="predicted"/>
<comment type="caution">
    <text evidence="2">The sequence shown here is derived from an EMBL/GenBank/DDBJ whole genome shotgun (WGS) entry which is preliminary data.</text>
</comment>
<evidence type="ECO:0000256" key="1">
    <source>
        <dbReference type="SAM" id="MobiDB-lite"/>
    </source>
</evidence>
<dbReference type="AlphaFoldDB" id="A0AAD3S5E3"/>
<dbReference type="EMBL" id="BSYO01000005">
    <property type="protein sequence ID" value="GMH04803.1"/>
    <property type="molecule type" value="Genomic_DNA"/>
</dbReference>
<evidence type="ECO:0000313" key="2">
    <source>
        <dbReference type="EMBL" id="GMH04803.1"/>
    </source>
</evidence>
<feature type="region of interest" description="Disordered" evidence="1">
    <location>
        <begin position="54"/>
        <end position="88"/>
    </location>
</feature>
<accession>A0AAD3S5E3</accession>
<reference evidence="2" key="1">
    <citation type="submission" date="2023-05" db="EMBL/GenBank/DDBJ databases">
        <title>Nepenthes gracilis genome sequencing.</title>
        <authorList>
            <person name="Fukushima K."/>
        </authorList>
    </citation>
    <scope>NUCLEOTIDE SEQUENCE</scope>
    <source>
        <strain evidence="2">SING2019-196</strain>
    </source>
</reference>
<feature type="compositionally biased region" description="Polar residues" evidence="1">
    <location>
        <begin position="56"/>
        <end position="88"/>
    </location>
</feature>
<organism evidence="2 3">
    <name type="scientific">Nepenthes gracilis</name>
    <name type="common">Slender pitcher plant</name>
    <dbReference type="NCBI Taxonomy" id="150966"/>
    <lineage>
        <taxon>Eukaryota</taxon>
        <taxon>Viridiplantae</taxon>
        <taxon>Streptophyta</taxon>
        <taxon>Embryophyta</taxon>
        <taxon>Tracheophyta</taxon>
        <taxon>Spermatophyta</taxon>
        <taxon>Magnoliopsida</taxon>
        <taxon>eudicotyledons</taxon>
        <taxon>Gunneridae</taxon>
        <taxon>Pentapetalae</taxon>
        <taxon>Caryophyllales</taxon>
        <taxon>Nepenthaceae</taxon>
        <taxon>Nepenthes</taxon>
    </lineage>
</organism>
<gene>
    <name evidence="2" type="ORF">Nepgr_006643</name>
</gene>
<keyword evidence="3" id="KW-1185">Reference proteome</keyword>
<protein>
    <submittedName>
        <fullName evidence="2">Uncharacterized protein</fullName>
    </submittedName>
</protein>
<sequence length="117" mass="12371">MCSSIQEPKYRRMEPASHPAYAPSELLSSCILNLQQGSTAAISKCAHICSELEQAPSANSPAPQRQLNIPAPTTSLQHQPSAGANTIPKNGIEHQQERLCISQNGSGGHISTGGNKI</sequence>